<dbReference type="PROSITE" id="PS51257">
    <property type="entry name" value="PROKAR_LIPOPROTEIN"/>
    <property type="match status" value="1"/>
</dbReference>
<dbReference type="PROSITE" id="PS50109">
    <property type="entry name" value="HIS_KIN"/>
    <property type="match status" value="1"/>
</dbReference>
<dbReference type="PROSITE" id="PS50885">
    <property type="entry name" value="HAMP"/>
    <property type="match status" value="1"/>
</dbReference>
<evidence type="ECO:0000256" key="1">
    <source>
        <dbReference type="ARBA" id="ARBA00000085"/>
    </source>
</evidence>
<accession>U1SJG2</accession>
<dbReference type="Pfam" id="PF07730">
    <property type="entry name" value="HisKA_3"/>
    <property type="match status" value="1"/>
</dbReference>
<dbReference type="InterPro" id="IPR003660">
    <property type="entry name" value="HAMP_dom"/>
</dbReference>
<dbReference type="CDD" id="cd16917">
    <property type="entry name" value="HATPase_UhpB-NarQ-NarX-like"/>
    <property type="match status" value="1"/>
</dbReference>
<dbReference type="CDD" id="cd06225">
    <property type="entry name" value="HAMP"/>
    <property type="match status" value="1"/>
</dbReference>
<keyword evidence="9" id="KW-0902">Two-component regulatory system</keyword>
<evidence type="ECO:0000313" key="10">
    <source>
        <dbReference type="EMBL" id="ERH51925.1"/>
    </source>
</evidence>
<gene>
    <name evidence="10" type="ORF">O204_09365</name>
</gene>
<dbReference type="Pfam" id="PF02518">
    <property type="entry name" value="HATPase_c"/>
    <property type="match status" value="1"/>
</dbReference>
<evidence type="ECO:0000256" key="9">
    <source>
        <dbReference type="ARBA" id="ARBA00023012"/>
    </source>
</evidence>
<evidence type="ECO:0000313" key="11">
    <source>
        <dbReference type="Proteomes" id="UP000016504"/>
    </source>
</evidence>
<comment type="catalytic activity">
    <reaction evidence="1">
        <text>ATP + protein L-histidine = ADP + protein N-phospho-L-histidine.</text>
        <dbReference type="EC" id="2.7.13.3"/>
    </reaction>
</comment>
<name>U1SJG2_9PSED</name>
<comment type="caution">
    <text evidence="10">The sequence shown here is derived from an EMBL/GenBank/DDBJ whole genome shotgun (WGS) entry which is preliminary data.</text>
</comment>
<dbReference type="PATRIC" id="fig|1390371.3.peg.4447"/>
<reference evidence="10 11" key="1">
    <citation type="submission" date="2013-08" db="EMBL/GenBank/DDBJ databases">
        <title>Biodegradation of aromatic compounds in biofilm forming Pseudomonas isolated from sewage sludge.</title>
        <authorList>
            <person name="Qureshi A."/>
            <person name="Ghosh S."/>
            <person name="Khardenavis A.A."/>
            <person name="Kapley A."/>
            <person name="Purohit H.J."/>
        </authorList>
    </citation>
    <scope>NUCLEOTIDE SEQUENCE [LARGE SCALE GENOMIC DNA]</scope>
    <source>
        <strain evidence="10 11">EGD-AQ6</strain>
    </source>
</reference>
<dbReference type="Gene3D" id="1.20.5.1930">
    <property type="match status" value="1"/>
</dbReference>
<dbReference type="EMBL" id="AVQG01000045">
    <property type="protein sequence ID" value="ERH51925.1"/>
    <property type="molecule type" value="Genomic_DNA"/>
</dbReference>
<dbReference type="Gene3D" id="3.30.565.10">
    <property type="entry name" value="Histidine kinase-like ATPase, C-terminal domain"/>
    <property type="match status" value="1"/>
</dbReference>
<dbReference type="Pfam" id="PF00672">
    <property type="entry name" value="HAMP"/>
    <property type="match status" value="1"/>
</dbReference>
<keyword evidence="6" id="KW-0547">Nucleotide-binding</keyword>
<keyword evidence="7 10" id="KW-0418">Kinase</keyword>
<dbReference type="PANTHER" id="PTHR24421:SF10">
    <property type="entry name" value="NITRATE_NITRITE SENSOR PROTEIN NARQ"/>
    <property type="match status" value="1"/>
</dbReference>
<protein>
    <recommendedName>
        <fullName evidence="3">histidine kinase</fullName>
        <ecNumber evidence="3">2.7.13.3</ecNumber>
    </recommendedName>
</protein>
<organism evidence="10 11">
    <name type="scientific">Pseudomonas simiae</name>
    <dbReference type="NCBI Taxonomy" id="321846"/>
    <lineage>
        <taxon>Bacteria</taxon>
        <taxon>Pseudomonadati</taxon>
        <taxon>Pseudomonadota</taxon>
        <taxon>Gammaproteobacteria</taxon>
        <taxon>Pseudomonadales</taxon>
        <taxon>Pseudomonadaceae</taxon>
        <taxon>Pseudomonas</taxon>
    </lineage>
</organism>
<proteinExistence type="predicted"/>
<evidence type="ECO:0000256" key="8">
    <source>
        <dbReference type="ARBA" id="ARBA00022840"/>
    </source>
</evidence>
<dbReference type="GO" id="GO:0016020">
    <property type="term" value="C:membrane"/>
    <property type="evidence" value="ECO:0007669"/>
    <property type="project" value="UniProtKB-SubCell"/>
</dbReference>
<dbReference type="GO" id="GO:0046983">
    <property type="term" value="F:protein dimerization activity"/>
    <property type="evidence" value="ECO:0007669"/>
    <property type="project" value="InterPro"/>
</dbReference>
<dbReference type="InterPro" id="IPR036890">
    <property type="entry name" value="HATPase_C_sf"/>
</dbReference>
<evidence type="ECO:0000256" key="3">
    <source>
        <dbReference type="ARBA" id="ARBA00012438"/>
    </source>
</evidence>
<comment type="subcellular location">
    <subcellularLocation>
        <location evidence="2">Membrane</location>
    </subcellularLocation>
</comment>
<evidence type="ECO:0000256" key="5">
    <source>
        <dbReference type="ARBA" id="ARBA00022679"/>
    </source>
</evidence>
<dbReference type="Proteomes" id="UP000016504">
    <property type="component" value="Unassembled WGS sequence"/>
</dbReference>
<dbReference type="SMART" id="SM00387">
    <property type="entry name" value="HATPase_c"/>
    <property type="match status" value="1"/>
</dbReference>
<dbReference type="GO" id="GO:0005524">
    <property type="term" value="F:ATP binding"/>
    <property type="evidence" value="ECO:0007669"/>
    <property type="project" value="UniProtKB-KW"/>
</dbReference>
<dbReference type="InterPro" id="IPR011712">
    <property type="entry name" value="Sig_transdc_His_kin_sub3_dim/P"/>
</dbReference>
<dbReference type="SUPFAM" id="SSF55874">
    <property type="entry name" value="ATPase domain of HSP90 chaperone/DNA topoisomerase II/histidine kinase"/>
    <property type="match status" value="1"/>
</dbReference>
<evidence type="ECO:0000256" key="4">
    <source>
        <dbReference type="ARBA" id="ARBA00022553"/>
    </source>
</evidence>
<dbReference type="InterPro" id="IPR003594">
    <property type="entry name" value="HATPase_dom"/>
</dbReference>
<keyword evidence="5" id="KW-0808">Transferase</keyword>
<evidence type="ECO:0000256" key="6">
    <source>
        <dbReference type="ARBA" id="ARBA00022741"/>
    </source>
</evidence>
<evidence type="ECO:0000256" key="2">
    <source>
        <dbReference type="ARBA" id="ARBA00004370"/>
    </source>
</evidence>
<sequence length="429" mass="47513">MRVFTTRPGLSALWRINLWVCGFFALVTCACTALLLHQALADVEHELQSAEAVVHYLSETAERDPASLQPHLTASLRHVRVHWLASGDSAQAPAPDGLDAWLGRLLFAEARRSAQVLDLSDGRRVSIAVDPRDEIDEVWDSLQQLLGLCALALVLSLLTIRWAVRRGMGVLDELLRALQQVCAGQLNVRLRSKGAPEARQLALHFNRMTDALEQARTDNTRLTQTLLAVQEQERTHLAQTLHDDLGQYLAGIRAQACLLRLVTDQPHLLASTVAQLEDHCEHLQQGFRALVHDLYPVALQHLPMAEAFSMLVTQWQASHGIPCHLQVSTDLPLLPGASKTHLYRLLQEALTNILRHADASQVHVRLQHRGSRLRLWVRDNGRGADTPQRPGVGLYSMAERARCLGGELKIISQPGAGWALALNVPLEAS</sequence>
<dbReference type="Gene3D" id="6.10.340.10">
    <property type="match status" value="1"/>
</dbReference>
<keyword evidence="4" id="KW-0597">Phosphoprotein</keyword>
<accession>A0A1I0WCC2</accession>
<keyword evidence="8" id="KW-0067">ATP-binding</keyword>
<evidence type="ECO:0000256" key="7">
    <source>
        <dbReference type="ARBA" id="ARBA00022777"/>
    </source>
</evidence>
<dbReference type="GO" id="GO:0000155">
    <property type="term" value="F:phosphorelay sensor kinase activity"/>
    <property type="evidence" value="ECO:0007669"/>
    <property type="project" value="InterPro"/>
</dbReference>
<dbReference type="InterPro" id="IPR050482">
    <property type="entry name" value="Sensor_HK_TwoCompSys"/>
</dbReference>
<dbReference type="PANTHER" id="PTHR24421">
    <property type="entry name" value="NITRATE/NITRITE SENSOR PROTEIN NARX-RELATED"/>
    <property type="match status" value="1"/>
</dbReference>
<dbReference type="AlphaFoldDB" id="U1SJG2"/>
<dbReference type="InterPro" id="IPR005467">
    <property type="entry name" value="His_kinase_dom"/>
</dbReference>
<dbReference type="SMART" id="SM00304">
    <property type="entry name" value="HAMP"/>
    <property type="match status" value="1"/>
</dbReference>
<dbReference type="EC" id="2.7.13.3" evidence="3"/>